<accession>A0A8J5SJS7</accession>
<evidence type="ECO:0000313" key="3">
    <source>
        <dbReference type="Proteomes" id="UP000729402"/>
    </source>
</evidence>
<proteinExistence type="predicted"/>
<protein>
    <submittedName>
        <fullName evidence="2">Uncharacterized protein</fullName>
    </submittedName>
</protein>
<dbReference type="Proteomes" id="UP000729402">
    <property type="component" value="Unassembled WGS sequence"/>
</dbReference>
<reference evidence="2" key="1">
    <citation type="journal article" date="2021" name="bioRxiv">
        <title>Whole Genome Assembly and Annotation of Northern Wild Rice, Zizania palustris L., Supports a Whole Genome Duplication in the Zizania Genus.</title>
        <authorList>
            <person name="Haas M."/>
            <person name="Kono T."/>
            <person name="Macchietto M."/>
            <person name="Millas R."/>
            <person name="McGilp L."/>
            <person name="Shao M."/>
            <person name="Duquette J."/>
            <person name="Hirsch C.N."/>
            <person name="Kimball J."/>
        </authorList>
    </citation>
    <scope>NUCLEOTIDE SEQUENCE</scope>
    <source>
        <tissue evidence="2">Fresh leaf tissue</tissue>
    </source>
</reference>
<feature type="transmembrane region" description="Helical" evidence="1">
    <location>
        <begin position="52"/>
        <end position="75"/>
    </location>
</feature>
<keyword evidence="1" id="KW-0812">Transmembrane</keyword>
<sequence length="82" mass="9067">MSPSPGSPVKKTDIFMCSQFDWISVAAKNTVKGTCISYTINKTPLLSSGPCYIWYLCTLSSSSYGAFSRIMLLLVKDKKETE</sequence>
<dbReference type="EMBL" id="JAAALK010000283">
    <property type="protein sequence ID" value="KAG8074008.1"/>
    <property type="molecule type" value="Genomic_DNA"/>
</dbReference>
<keyword evidence="3" id="KW-1185">Reference proteome</keyword>
<evidence type="ECO:0000313" key="2">
    <source>
        <dbReference type="EMBL" id="KAG8074008.1"/>
    </source>
</evidence>
<gene>
    <name evidence="2" type="ORF">GUJ93_ZPchr0006g44731</name>
</gene>
<keyword evidence="1" id="KW-1133">Transmembrane helix</keyword>
<evidence type="ECO:0000256" key="1">
    <source>
        <dbReference type="SAM" id="Phobius"/>
    </source>
</evidence>
<reference evidence="2" key="2">
    <citation type="submission" date="2021-02" db="EMBL/GenBank/DDBJ databases">
        <authorList>
            <person name="Kimball J.A."/>
            <person name="Haas M.W."/>
            <person name="Macchietto M."/>
            <person name="Kono T."/>
            <person name="Duquette J."/>
            <person name="Shao M."/>
        </authorList>
    </citation>
    <scope>NUCLEOTIDE SEQUENCE</scope>
    <source>
        <tissue evidence="2">Fresh leaf tissue</tissue>
    </source>
</reference>
<dbReference type="AlphaFoldDB" id="A0A8J5SJS7"/>
<comment type="caution">
    <text evidence="2">The sequence shown here is derived from an EMBL/GenBank/DDBJ whole genome shotgun (WGS) entry which is preliminary data.</text>
</comment>
<name>A0A8J5SJS7_ZIZPA</name>
<organism evidence="2 3">
    <name type="scientific">Zizania palustris</name>
    <name type="common">Northern wild rice</name>
    <dbReference type="NCBI Taxonomy" id="103762"/>
    <lineage>
        <taxon>Eukaryota</taxon>
        <taxon>Viridiplantae</taxon>
        <taxon>Streptophyta</taxon>
        <taxon>Embryophyta</taxon>
        <taxon>Tracheophyta</taxon>
        <taxon>Spermatophyta</taxon>
        <taxon>Magnoliopsida</taxon>
        <taxon>Liliopsida</taxon>
        <taxon>Poales</taxon>
        <taxon>Poaceae</taxon>
        <taxon>BOP clade</taxon>
        <taxon>Oryzoideae</taxon>
        <taxon>Oryzeae</taxon>
        <taxon>Zizaniinae</taxon>
        <taxon>Zizania</taxon>
    </lineage>
</organism>
<keyword evidence="1" id="KW-0472">Membrane</keyword>